<proteinExistence type="inferred from homology"/>
<dbReference type="AlphaFoldDB" id="D8S1X6"/>
<feature type="transmembrane region" description="Helical" evidence="6">
    <location>
        <begin position="230"/>
        <end position="248"/>
    </location>
</feature>
<organism evidence="9">
    <name type="scientific">Selaginella moellendorffii</name>
    <name type="common">Spikemoss</name>
    <dbReference type="NCBI Taxonomy" id="88036"/>
    <lineage>
        <taxon>Eukaryota</taxon>
        <taxon>Viridiplantae</taxon>
        <taxon>Streptophyta</taxon>
        <taxon>Embryophyta</taxon>
        <taxon>Tracheophyta</taxon>
        <taxon>Lycopodiopsida</taxon>
        <taxon>Selaginellales</taxon>
        <taxon>Selaginellaceae</taxon>
        <taxon>Selaginella</taxon>
    </lineage>
</organism>
<keyword evidence="5 6" id="KW-0472">Membrane</keyword>
<evidence type="ECO:0000313" key="8">
    <source>
        <dbReference type="EMBL" id="EFJ21532.1"/>
    </source>
</evidence>
<dbReference type="Proteomes" id="UP000001514">
    <property type="component" value="Unassembled WGS sequence"/>
</dbReference>
<dbReference type="Pfam" id="PF00892">
    <property type="entry name" value="EamA"/>
    <property type="match status" value="2"/>
</dbReference>
<dbReference type="HOGENOM" id="CLU_025359_1_2_1"/>
<feature type="transmembrane region" description="Helical" evidence="6">
    <location>
        <begin position="288"/>
        <end position="312"/>
    </location>
</feature>
<protein>
    <recommendedName>
        <fullName evidence="6">WAT1-related protein</fullName>
    </recommendedName>
</protein>
<dbReference type="InterPro" id="IPR000620">
    <property type="entry name" value="EamA_dom"/>
</dbReference>
<evidence type="ECO:0000313" key="9">
    <source>
        <dbReference type="Proteomes" id="UP000001514"/>
    </source>
</evidence>
<keyword evidence="9" id="KW-1185">Reference proteome</keyword>
<reference evidence="8 9" key="1">
    <citation type="journal article" date="2011" name="Science">
        <title>The Selaginella genome identifies genetic changes associated with the evolution of vascular plants.</title>
        <authorList>
            <person name="Banks J.A."/>
            <person name="Nishiyama T."/>
            <person name="Hasebe M."/>
            <person name="Bowman J.L."/>
            <person name="Gribskov M."/>
            <person name="dePamphilis C."/>
            <person name="Albert V.A."/>
            <person name="Aono N."/>
            <person name="Aoyama T."/>
            <person name="Ambrose B.A."/>
            <person name="Ashton N.W."/>
            <person name="Axtell M.J."/>
            <person name="Barker E."/>
            <person name="Barker M.S."/>
            <person name="Bennetzen J.L."/>
            <person name="Bonawitz N.D."/>
            <person name="Chapple C."/>
            <person name="Cheng C."/>
            <person name="Correa L.G."/>
            <person name="Dacre M."/>
            <person name="DeBarry J."/>
            <person name="Dreyer I."/>
            <person name="Elias M."/>
            <person name="Engstrom E.M."/>
            <person name="Estelle M."/>
            <person name="Feng L."/>
            <person name="Finet C."/>
            <person name="Floyd S.K."/>
            <person name="Frommer W.B."/>
            <person name="Fujita T."/>
            <person name="Gramzow L."/>
            <person name="Gutensohn M."/>
            <person name="Harholt J."/>
            <person name="Hattori M."/>
            <person name="Heyl A."/>
            <person name="Hirai T."/>
            <person name="Hiwatashi Y."/>
            <person name="Ishikawa M."/>
            <person name="Iwata M."/>
            <person name="Karol K.G."/>
            <person name="Koehler B."/>
            <person name="Kolukisaoglu U."/>
            <person name="Kubo M."/>
            <person name="Kurata T."/>
            <person name="Lalonde S."/>
            <person name="Li K."/>
            <person name="Li Y."/>
            <person name="Litt A."/>
            <person name="Lyons E."/>
            <person name="Manning G."/>
            <person name="Maruyama T."/>
            <person name="Michael T.P."/>
            <person name="Mikami K."/>
            <person name="Miyazaki S."/>
            <person name="Morinaga S."/>
            <person name="Murata T."/>
            <person name="Mueller-Roeber B."/>
            <person name="Nelson D.R."/>
            <person name="Obara M."/>
            <person name="Oguri Y."/>
            <person name="Olmstead R.G."/>
            <person name="Onodera N."/>
            <person name="Petersen B.L."/>
            <person name="Pils B."/>
            <person name="Prigge M."/>
            <person name="Rensing S.A."/>
            <person name="Riano-Pachon D.M."/>
            <person name="Roberts A.W."/>
            <person name="Sato Y."/>
            <person name="Scheller H.V."/>
            <person name="Schulz B."/>
            <person name="Schulz C."/>
            <person name="Shakirov E.V."/>
            <person name="Shibagaki N."/>
            <person name="Shinohara N."/>
            <person name="Shippen D.E."/>
            <person name="Soerensen I."/>
            <person name="Sotooka R."/>
            <person name="Sugimoto N."/>
            <person name="Sugita M."/>
            <person name="Sumikawa N."/>
            <person name="Tanurdzic M."/>
            <person name="Theissen G."/>
            <person name="Ulvskov P."/>
            <person name="Wakazuki S."/>
            <person name="Weng J.K."/>
            <person name="Willats W.W."/>
            <person name="Wipf D."/>
            <person name="Wolf P.G."/>
            <person name="Yang L."/>
            <person name="Zimmer A.D."/>
            <person name="Zhu Q."/>
            <person name="Mitros T."/>
            <person name="Hellsten U."/>
            <person name="Loque D."/>
            <person name="Otillar R."/>
            <person name="Salamov A."/>
            <person name="Schmutz J."/>
            <person name="Shapiro H."/>
            <person name="Lindquist E."/>
            <person name="Lucas S."/>
            <person name="Rokhsar D."/>
            <person name="Grigoriev I.V."/>
        </authorList>
    </citation>
    <scope>NUCLEOTIDE SEQUENCE [LARGE SCALE GENOMIC DNA]</scope>
</reference>
<name>D8S1X6_SELML</name>
<feature type="transmembrane region" description="Helical" evidence="6">
    <location>
        <begin position="171"/>
        <end position="191"/>
    </location>
</feature>
<dbReference type="EMBL" id="GL377599">
    <property type="protein sequence ID" value="EFJ21532.1"/>
    <property type="molecule type" value="Genomic_DNA"/>
</dbReference>
<accession>D8S1X6</accession>
<dbReference type="InParanoid" id="D8S1X6"/>
<evidence type="ECO:0000256" key="3">
    <source>
        <dbReference type="ARBA" id="ARBA00022692"/>
    </source>
</evidence>
<dbReference type="InterPro" id="IPR037185">
    <property type="entry name" value="EmrE-like"/>
</dbReference>
<sequence>MEEKKADFAIDSEEIHVPLPLPPAVTANSIRLFDNEQPISLPSSRLRFHVVLIVAQAGFAGYEVLVRRRFGKGSSMIVYSVYKNCLGFMVLRFLSSFVEKKRKPVLNFPALFATFFLGVFGVCVSELCYLQGLKYTTPIFASAMRNVIPAFTFIFALIFRMEKVDIEKSHGIVKLVGTILLICGWMTLLVYKGQELLMSHFSYGDIPTLSIAHHSIRLGVIHLELNNEQYGILFLVISCVSFSIFLTLQGFLMEKYAAPISFASFAFFFSTIQVAVIAAIYVHHKSQWLKFSIADGINIAYGGIIGSMVFGIQSWGVKQGGPMLVAAYQPLETIITIILAFFLLRESLNLGSLVGGSIILLGLYLVVWGK</sequence>
<evidence type="ECO:0000256" key="4">
    <source>
        <dbReference type="ARBA" id="ARBA00022989"/>
    </source>
</evidence>
<evidence type="ECO:0000256" key="6">
    <source>
        <dbReference type="RuleBase" id="RU363077"/>
    </source>
</evidence>
<dbReference type="GO" id="GO:0005886">
    <property type="term" value="C:plasma membrane"/>
    <property type="evidence" value="ECO:0000318"/>
    <property type="project" value="GO_Central"/>
</dbReference>
<feature type="domain" description="EamA" evidence="7">
    <location>
        <begin position="50"/>
        <end position="182"/>
    </location>
</feature>
<feature type="transmembrane region" description="Helical" evidence="6">
    <location>
        <begin position="46"/>
        <end position="65"/>
    </location>
</feature>
<gene>
    <name evidence="8" type="ORF">SELMODRAFT_106831</name>
</gene>
<dbReference type="InterPro" id="IPR030184">
    <property type="entry name" value="WAT1-related"/>
</dbReference>
<dbReference type="GO" id="GO:0022857">
    <property type="term" value="F:transmembrane transporter activity"/>
    <property type="evidence" value="ECO:0007669"/>
    <property type="project" value="InterPro"/>
</dbReference>
<evidence type="ECO:0000256" key="2">
    <source>
        <dbReference type="ARBA" id="ARBA00007635"/>
    </source>
</evidence>
<dbReference type="KEGG" id="smo:SELMODRAFT_106831"/>
<evidence type="ECO:0000259" key="7">
    <source>
        <dbReference type="Pfam" id="PF00892"/>
    </source>
</evidence>
<evidence type="ECO:0000256" key="5">
    <source>
        <dbReference type="ARBA" id="ARBA00023136"/>
    </source>
</evidence>
<dbReference type="OMA" id="DQTSHEH"/>
<feature type="transmembrane region" description="Helical" evidence="6">
    <location>
        <begin position="350"/>
        <end position="368"/>
    </location>
</feature>
<feature type="non-terminal residue" evidence="8">
    <location>
        <position position="370"/>
    </location>
</feature>
<keyword evidence="3 6" id="KW-0812">Transmembrane</keyword>
<feature type="transmembrane region" description="Helical" evidence="6">
    <location>
        <begin position="324"/>
        <end position="344"/>
    </location>
</feature>
<dbReference type="PANTHER" id="PTHR31218">
    <property type="entry name" value="WAT1-RELATED PROTEIN"/>
    <property type="match status" value="1"/>
</dbReference>
<comment type="similarity">
    <text evidence="2 6">Belongs to the drug/metabolite transporter (DMT) superfamily. Plant drug/metabolite exporter (P-DME) (TC 2.A.7.4) family.</text>
</comment>
<dbReference type="Gramene" id="EFJ21532">
    <property type="protein sequence ID" value="EFJ21532"/>
    <property type="gene ID" value="SELMODRAFT_106831"/>
</dbReference>
<dbReference type="SUPFAM" id="SSF103481">
    <property type="entry name" value="Multidrug resistance efflux transporter EmrE"/>
    <property type="match status" value="2"/>
</dbReference>
<feature type="transmembrane region" description="Helical" evidence="6">
    <location>
        <begin position="77"/>
        <end position="94"/>
    </location>
</feature>
<feature type="transmembrane region" description="Helical" evidence="6">
    <location>
        <begin position="139"/>
        <end position="159"/>
    </location>
</feature>
<feature type="transmembrane region" description="Helical" evidence="6">
    <location>
        <begin position="260"/>
        <end position="282"/>
    </location>
</feature>
<evidence type="ECO:0000256" key="1">
    <source>
        <dbReference type="ARBA" id="ARBA00004141"/>
    </source>
</evidence>
<comment type="subcellular location">
    <subcellularLocation>
        <location evidence="1 6">Membrane</location>
        <topology evidence="1 6">Multi-pass membrane protein</topology>
    </subcellularLocation>
</comment>
<feature type="domain" description="EamA" evidence="7">
    <location>
        <begin position="230"/>
        <end position="367"/>
    </location>
</feature>
<dbReference type="eggNOG" id="ENOG502QSV3">
    <property type="taxonomic scope" value="Eukaryota"/>
</dbReference>
<feature type="transmembrane region" description="Helical" evidence="6">
    <location>
        <begin position="106"/>
        <end position="127"/>
    </location>
</feature>
<keyword evidence="4 6" id="KW-1133">Transmembrane helix</keyword>